<feature type="transmembrane region" description="Helical" evidence="4">
    <location>
        <begin position="312"/>
        <end position="333"/>
    </location>
</feature>
<dbReference type="PROSITE" id="PS00041">
    <property type="entry name" value="HTH_ARAC_FAMILY_1"/>
    <property type="match status" value="1"/>
</dbReference>
<dbReference type="Pfam" id="PF12833">
    <property type="entry name" value="HTH_18"/>
    <property type="match status" value="1"/>
</dbReference>
<keyword evidence="4" id="KW-1133">Transmembrane helix</keyword>
<evidence type="ECO:0000256" key="1">
    <source>
        <dbReference type="ARBA" id="ARBA00023015"/>
    </source>
</evidence>
<name>A0A3D9I2K0_9BACL</name>
<accession>A0A3D9I2K0</accession>
<feature type="domain" description="HTH araC/xylS-type" evidence="5">
    <location>
        <begin position="661"/>
        <end position="759"/>
    </location>
</feature>
<keyword evidence="4" id="KW-0812">Transmembrane</keyword>
<dbReference type="SMART" id="SM00342">
    <property type="entry name" value="HTH_ARAC"/>
    <property type="match status" value="1"/>
</dbReference>
<sequence length="764" mass="86762">MKKRNSVLANLTLSYVTIVLVIVLLLCSTLYLYFSKHYKEELRNQNQLTLENTAQTIESTVFQRVQQLYLDISLNTNIDLRLFNDSSDSVIPSKVISLQALLKSKVANNSELVSAIHLYYPRQRVMLSSTYGLELNADQGNSAVYFSDWINEFRSHNKSEIWTSTRLVPNDIFSSLPGSNDNALFTYAHSYSIQSSRANSDLIIAVDVKEDVISGIIRNMMPSRYTNTFILDQSGNTISDSDINKLGLQHESDSGITKALLSGTAFGSFNETIGHTAYAISFQSIPTSGWKIYSAVPADTFYEKSHLIQKSILGICMFALLLGIALSGVFALANYSPIKRLVNKIKSLTDQSPDHVMNEYGLIDSAFVKLNDKVSSLEETLQANNSVIKHNIVLNMLRNGYTREELAEELPYLGIPQGYTHYCCLLLNSDKKDVPFANWLINQLEIQSFPESRMIAEELPDKKIVVMICSLSASDTLLEQFSDRVLSMGKTRFDLNGQISWGSWVKDLGEIHISFNEAESMMKYGYFQPELSVLKDLNLLERESSLDEIPQSFLNRFREKLQLRDMNEIEIAVDHLIGALREGTYAADYCRFVLANTVFIYSDYLKSVRYKHDVNEHPDLHNQLLQIRDIHEYRTWLMESIASFVDQMEKRTSERATSSIEFAKQYIHDHLSEDLSLDAVAAKVFISPKYLSRLFKEVLGVTYTDYVTTRRMEKARTLIEGNKMTIEQISNAVGYGTVAYFIKKFKDIHGCTPGTYLRNAAKHA</sequence>
<evidence type="ECO:0000256" key="4">
    <source>
        <dbReference type="SAM" id="Phobius"/>
    </source>
</evidence>
<dbReference type="InterPro" id="IPR018060">
    <property type="entry name" value="HTH_AraC"/>
</dbReference>
<dbReference type="AlphaFoldDB" id="A0A3D9I2K0"/>
<gene>
    <name evidence="6" type="ORF">DFP95_11547</name>
</gene>
<reference evidence="6 7" key="1">
    <citation type="submission" date="2018-07" db="EMBL/GenBank/DDBJ databases">
        <title>Genomic Encyclopedia of Type Strains, Phase III (KMG-III): the genomes of soil and plant-associated and newly described type strains.</title>
        <authorList>
            <person name="Whitman W."/>
        </authorList>
    </citation>
    <scope>NUCLEOTIDE SEQUENCE [LARGE SCALE GENOMIC DNA]</scope>
    <source>
        <strain evidence="6 7">CECT 8236</strain>
    </source>
</reference>
<dbReference type="RefSeq" id="WP_115994583.1">
    <property type="nucleotide sequence ID" value="NZ_QRDY01000015.1"/>
</dbReference>
<keyword evidence="7" id="KW-1185">Reference proteome</keyword>
<dbReference type="InterPro" id="IPR009057">
    <property type="entry name" value="Homeodomain-like_sf"/>
</dbReference>
<dbReference type="PANTHER" id="PTHR43280:SF2">
    <property type="entry name" value="HTH-TYPE TRANSCRIPTIONAL REGULATOR EXSA"/>
    <property type="match status" value="1"/>
</dbReference>
<evidence type="ECO:0000256" key="3">
    <source>
        <dbReference type="ARBA" id="ARBA00023163"/>
    </source>
</evidence>
<keyword evidence="3" id="KW-0804">Transcription</keyword>
<protein>
    <submittedName>
        <fullName evidence="6">AraC family transcriptional regulator</fullName>
    </submittedName>
</protein>
<evidence type="ECO:0000259" key="5">
    <source>
        <dbReference type="PROSITE" id="PS01124"/>
    </source>
</evidence>
<dbReference type="GO" id="GO:0043565">
    <property type="term" value="F:sequence-specific DNA binding"/>
    <property type="evidence" value="ECO:0007669"/>
    <property type="project" value="InterPro"/>
</dbReference>
<keyword evidence="1" id="KW-0805">Transcription regulation</keyword>
<keyword evidence="2" id="KW-0238">DNA-binding</keyword>
<dbReference type="Proteomes" id="UP000256869">
    <property type="component" value="Unassembled WGS sequence"/>
</dbReference>
<dbReference type="OrthoDB" id="2659895at2"/>
<evidence type="ECO:0000313" key="6">
    <source>
        <dbReference type="EMBL" id="RED55984.1"/>
    </source>
</evidence>
<dbReference type="InterPro" id="IPR018062">
    <property type="entry name" value="HTH_AraC-typ_CS"/>
</dbReference>
<evidence type="ECO:0000256" key="2">
    <source>
        <dbReference type="ARBA" id="ARBA00023125"/>
    </source>
</evidence>
<keyword evidence="4" id="KW-0472">Membrane</keyword>
<dbReference type="PROSITE" id="PS01124">
    <property type="entry name" value="HTH_ARAC_FAMILY_2"/>
    <property type="match status" value="1"/>
</dbReference>
<feature type="transmembrane region" description="Helical" evidence="4">
    <location>
        <begin position="12"/>
        <end position="34"/>
    </location>
</feature>
<dbReference type="EMBL" id="QRDY01000015">
    <property type="protein sequence ID" value="RED55984.1"/>
    <property type="molecule type" value="Genomic_DNA"/>
</dbReference>
<comment type="caution">
    <text evidence="6">The sequence shown here is derived from an EMBL/GenBank/DDBJ whole genome shotgun (WGS) entry which is preliminary data.</text>
</comment>
<organism evidence="6 7">
    <name type="scientific">Cohnella lupini</name>
    <dbReference type="NCBI Taxonomy" id="1294267"/>
    <lineage>
        <taxon>Bacteria</taxon>
        <taxon>Bacillati</taxon>
        <taxon>Bacillota</taxon>
        <taxon>Bacilli</taxon>
        <taxon>Bacillales</taxon>
        <taxon>Paenibacillaceae</taxon>
        <taxon>Cohnella</taxon>
    </lineage>
</organism>
<dbReference type="Gene3D" id="1.10.10.60">
    <property type="entry name" value="Homeodomain-like"/>
    <property type="match status" value="2"/>
</dbReference>
<proteinExistence type="predicted"/>
<dbReference type="SUPFAM" id="SSF46689">
    <property type="entry name" value="Homeodomain-like"/>
    <property type="match status" value="2"/>
</dbReference>
<evidence type="ECO:0000313" key="7">
    <source>
        <dbReference type="Proteomes" id="UP000256869"/>
    </source>
</evidence>
<dbReference type="GO" id="GO:0003700">
    <property type="term" value="F:DNA-binding transcription factor activity"/>
    <property type="evidence" value="ECO:0007669"/>
    <property type="project" value="InterPro"/>
</dbReference>
<dbReference type="PANTHER" id="PTHR43280">
    <property type="entry name" value="ARAC-FAMILY TRANSCRIPTIONAL REGULATOR"/>
    <property type="match status" value="1"/>
</dbReference>
<dbReference type="Gene3D" id="3.30.450.20">
    <property type="entry name" value="PAS domain"/>
    <property type="match status" value="1"/>
</dbReference>